<keyword evidence="4" id="KW-0812">Transmembrane</keyword>
<evidence type="ECO:0000313" key="5">
    <source>
        <dbReference type="Proteomes" id="UP000092443"/>
    </source>
</evidence>
<dbReference type="RefSeq" id="XP_037890385.1">
    <property type="nucleotide sequence ID" value="XM_038034457.1"/>
</dbReference>
<dbReference type="GO" id="GO:0005615">
    <property type="term" value="C:extracellular space"/>
    <property type="evidence" value="ECO:0007669"/>
    <property type="project" value="TreeGrafter"/>
</dbReference>
<gene>
    <name evidence="6" type="primary">LOC119637973</name>
</gene>
<dbReference type="InterPro" id="IPR051217">
    <property type="entry name" value="Insect_Cuticle_Struc_Prot"/>
</dbReference>
<evidence type="ECO:0000313" key="6">
    <source>
        <dbReference type="RefSeq" id="XP_037890385.1"/>
    </source>
</evidence>
<dbReference type="InterPro" id="IPR031311">
    <property type="entry name" value="CHIT_BIND_RR_consensus"/>
</dbReference>
<keyword evidence="1 2" id="KW-0193">Cuticle</keyword>
<dbReference type="GO" id="GO:0042302">
    <property type="term" value="F:structural constituent of cuticle"/>
    <property type="evidence" value="ECO:0007669"/>
    <property type="project" value="UniProtKB-UniRule"/>
</dbReference>
<dbReference type="PANTHER" id="PTHR12236">
    <property type="entry name" value="STRUCTURAL CONTITUENT OF CUTICLE"/>
    <property type="match status" value="1"/>
</dbReference>
<evidence type="ECO:0000256" key="1">
    <source>
        <dbReference type="ARBA" id="ARBA00022460"/>
    </source>
</evidence>
<dbReference type="InterPro" id="IPR000618">
    <property type="entry name" value="Insect_cuticle"/>
</dbReference>
<dbReference type="Pfam" id="PF00379">
    <property type="entry name" value="Chitin_bind_4"/>
    <property type="match status" value="1"/>
</dbReference>
<dbReference type="PRINTS" id="PR00947">
    <property type="entry name" value="CUTICLE"/>
</dbReference>
<dbReference type="PROSITE" id="PS51155">
    <property type="entry name" value="CHIT_BIND_RR_2"/>
    <property type="match status" value="1"/>
</dbReference>
<sequence>MLISSIINDASSTVGFFESIRFQYFNRQRRLLVLVAMHTLLTFMVVYTTKITVSMAAVIHAEDNVDSEPEMLEYAPQFEHHPQYAFSYGVKDLNTGDVKSQWESREGDTIKGHYSVLEPDGSIRTVSYTADAKNGFNAIVKTVGASSHPVTDTPHNPNSKNDDTSQSKINPYSKNQEHIVLSSDINHVKQPIEDISLSHPKIPNLIEFKPHARIKQIPMEMVPHMSKEPENENLNLQPESISVPYNSQDNDWKAVISDSFNNYPSKHSLKPIYYQAEDYLANSNMQHHTERVSDKSSSKNNGLHTKFVASKPLQPRPNPSYLDASLNSIPVYHHYGKNTLTTTAGLKHYSTLPHTHKHFQKKPHNEYSSYFQRHNKKPRKLKSSSSTGPIAFPENREESEQDAASASLVQSMIKKDNKHMAPMYARHYVGGKKFTYRKHRN</sequence>
<evidence type="ECO:0000256" key="4">
    <source>
        <dbReference type="SAM" id="Phobius"/>
    </source>
</evidence>
<evidence type="ECO:0000256" key="3">
    <source>
        <dbReference type="SAM" id="MobiDB-lite"/>
    </source>
</evidence>
<reference evidence="6" key="1">
    <citation type="submission" date="2025-08" db="UniProtKB">
        <authorList>
            <consortium name="RefSeq"/>
        </authorList>
    </citation>
    <scope>IDENTIFICATION</scope>
    <source>
        <tissue evidence="6">Whole body pupa</tissue>
    </source>
</reference>
<dbReference type="PANTHER" id="PTHR12236:SF86">
    <property type="entry name" value="CCP84AC-RELATED"/>
    <property type="match status" value="1"/>
</dbReference>
<organism evidence="5 6">
    <name type="scientific">Glossina fuscipes</name>
    <dbReference type="NCBI Taxonomy" id="7396"/>
    <lineage>
        <taxon>Eukaryota</taxon>
        <taxon>Metazoa</taxon>
        <taxon>Ecdysozoa</taxon>
        <taxon>Arthropoda</taxon>
        <taxon>Hexapoda</taxon>
        <taxon>Insecta</taxon>
        <taxon>Pterygota</taxon>
        <taxon>Neoptera</taxon>
        <taxon>Endopterygota</taxon>
        <taxon>Diptera</taxon>
        <taxon>Brachycera</taxon>
        <taxon>Muscomorpha</taxon>
        <taxon>Hippoboscoidea</taxon>
        <taxon>Glossinidae</taxon>
        <taxon>Glossina</taxon>
    </lineage>
</organism>
<accession>A0A9C5YWL0</accession>
<dbReference type="GeneID" id="119637973"/>
<feature type="compositionally biased region" description="Polar residues" evidence="3">
    <location>
        <begin position="146"/>
        <end position="159"/>
    </location>
</feature>
<keyword evidence="4" id="KW-0472">Membrane</keyword>
<dbReference type="KEGG" id="gfs:119637973"/>
<name>A0A9C5YWL0_9MUSC</name>
<keyword evidence="4" id="KW-1133">Transmembrane helix</keyword>
<dbReference type="GO" id="GO:0031012">
    <property type="term" value="C:extracellular matrix"/>
    <property type="evidence" value="ECO:0007669"/>
    <property type="project" value="TreeGrafter"/>
</dbReference>
<protein>
    <submittedName>
        <fullName evidence="6">Uncharacterized protein LOC119637973 isoform X1</fullName>
    </submittedName>
</protein>
<feature type="region of interest" description="Disordered" evidence="3">
    <location>
        <begin position="374"/>
        <end position="407"/>
    </location>
</feature>
<evidence type="ECO:0000256" key="2">
    <source>
        <dbReference type="PROSITE-ProRule" id="PRU00497"/>
    </source>
</evidence>
<dbReference type="Proteomes" id="UP000092443">
    <property type="component" value="Unplaced"/>
</dbReference>
<keyword evidence="5" id="KW-1185">Reference proteome</keyword>
<dbReference type="PROSITE" id="PS00233">
    <property type="entry name" value="CHIT_BIND_RR_1"/>
    <property type="match status" value="1"/>
</dbReference>
<proteinExistence type="predicted"/>
<feature type="region of interest" description="Disordered" evidence="3">
    <location>
        <begin position="146"/>
        <end position="170"/>
    </location>
</feature>
<feature type="transmembrane region" description="Helical" evidence="4">
    <location>
        <begin position="31"/>
        <end position="49"/>
    </location>
</feature>
<dbReference type="AlphaFoldDB" id="A0A9C5YWL0"/>